<dbReference type="RefSeq" id="WP_009542165.1">
    <property type="nucleotide sequence ID" value="NZ_ANHY01000020.1"/>
</dbReference>
<accession>K9GQ50</accession>
<organism evidence="1 2">
    <name type="scientific">Caenispirillum salinarum AK4</name>
    <dbReference type="NCBI Taxonomy" id="1238182"/>
    <lineage>
        <taxon>Bacteria</taxon>
        <taxon>Pseudomonadati</taxon>
        <taxon>Pseudomonadota</taxon>
        <taxon>Alphaproteobacteria</taxon>
        <taxon>Rhodospirillales</taxon>
        <taxon>Novispirillaceae</taxon>
        <taxon>Caenispirillum</taxon>
    </lineage>
</organism>
<reference evidence="1 2" key="1">
    <citation type="journal article" date="2013" name="Genome Announc.">
        <title>Draft Genome Sequence of an Alphaproteobacterium, Caenispirillum salinarum AK4(T), Isolated from a Solar Saltern.</title>
        <authorList>
            <person name="Khatri I."/>
            <person name="Singh A."/>
            <person name="Korpole S."/>
            <person name="Pinnaka A.K."/>
            <person name="Subramanian S."/>
        </authorList>
    </citation>
    <scope>NUCLEOTIDE SEQUENCE [LARGE SCALE GENOMIC DNA]</scope>
    <source>
        <strain evidence="1 2">AK4</strain>
    </source>
</reference>
<comment type="caution">
    <text evidence="1">The sequence shown here is derived from an EMBL/GenBank/DDBJ whole genome shotgun (WGS) entry which is preliminary data.</text>
</comment>
<dbReference type="OrthoDB" id="3403627at2"/>
<keyword evidence="2" id="KW-1185">Reference proteome</keyword>
<protein>
    <submittedName>
        <fullName evidence="1">Uncharacterized protein</fullName>
    </submittedName>
</protein>
<dbReference type="EMBL" id="ANHY01000020">
    <property type="protein sequence ID" value="EKV27267.1"/>
    <property type="molecule type" value="Genomic_DNA"/>
</dbReference>
<dbReference type="Proteomes" id="UP000009881">
    <property type="component" value="Unassembled WGS sequence"/>
</dbReference>
<evidence type="ECO:0000313" key="1">
    <source>
        <dbReference type="EMBL" id="EKV27267.1"/>
    </source>
</evidence>
<dbReference type="STRING" id="1238182.C882_1769"/>
<sequence length="99" mass="10193">MADTTFGVLGGGSVPRRPKRVTRTGLALVHENEIVYPAAGGEAEAIQAVEDAGTTVQVFFPVQVELREVAPRSSTAGDGTGGEAEERTLRAVAAVLSDG</sequence>
<dbReference type="eggNOG" id="ENOG502ZNEV">
    <property type="taxonomic scope" value="Bacteria"/>
</dbReference>
<dbReference type="AlphaFoldDB" id="K9GQ50"/>
<proteinExistence type="predicted"/>
<evidence type="ECO:0000313" key="2">
    <source>
        <dbReference type="Proteomes" id="UP000009881"/>
    </source>
</evidence>
<name>K9GQ50_9PROT</name>
<gene>
    <name evidence="1" type="ORF">C882_1769</name>
</gene>